<sequence length="115" mass="12937">MSDWHLVYRAANDLEAELLKGMLAQSGITVQSADRHLAGGLGELPMDAGQVRLYVQLSDWQTARDLLDAYEGREQVARPTTADWYCPQCGEANQQHFEICWRCQARPLTDSGLEK</sequence>
<organism evidence="5 6">
    <name type="scientific">Idiomarina xiamenensis 10-D-4</name>
    <dbReference type="NCBI Taxonomy" id="740709"/>
    <lineage>
        <taxon>Bacteria</taxon>
        <taxon>Pseudomonadati</taxon>
        <taxon>Pseudomonadota</taxon>
        <taxon>Gammaproteobacteria</taxon>
        <taxon>Alteromonadales</taxon>
        <taxon>Idiomarinaceae</taxon>
        <taxon>Idiomarina</taxon>
    </lineage>
</organism>
<keyword evidence="6" id="KW-1185">Reference proteome</keyword>
<evidence type="ECO:0000256" key="2">
    <source>
        <dbReference type="ARBA" id="ARBA00022771"/>
    </source>
</evidence>
<dbReference type="eggNOG" id="ENOG5033139">
    <property type="taxonomic scope" value="Bacteria"/>
</dbReference>
<comment type="caution">
    <text evidence="5">The sequence shown here is derived from an EMBL/GenBank/DDBJ whole genome shotgun (WGS) entry which is preliminary data.</text>
</comment>
<evidence type="ECO:0000259" key="4">
    <source>
        <dbReference type="PROSITE" id="PS01358"/>
    </source>
</evidence>
<feature type="domain" description="RanBP2-type" evidence="4">
    <location>
        <begin position="84"/>
        <end position="103"/>
    </location>
</feature>
<dbReference type="RefSeq" id="WP_008489374.1">
    <property type="nucleotide sequence ID" value="NZ_AMRG01000013.1"/>
</dbReference>
<dbReference type="InterPro" id="IPR018551">
    <property type="entry name" value="DUF2007"/>
</dbReference>
<dbReference type="InterPro" id="IPR055999">
    <property type="entry name" value="DUF7577"/>
</dbReference>
<dbReference type="Proteomes" id="UP000014115">
    <property type="component" value="Unassembled WGS sequence"/>
</dbReference>
<keyword evidence="1" id="KW-0479">Metal-binding</keyword>
<evidence type="ECO:0000313" key="5">
    <source>
        <dbReference type="EMBL" id="EKE81458.1"/>
    </source>
</evidence>
<dbReference type="PROSITE" id="PS01358">
    <property type="entry name" value="ZF_RANBP2_1"/>
    <property type="match status" value="1"/>
</dbReference>
<dbReference type="AlphaFoldDB" id="K2K143"/>
<dbReference type="PATRIC" id="fig|740709.3.peg.2079"/>
<keyword evidence="2" id="KW-0863">Zinc-finger</keyword>
<dbReference type="InterPro" id="IPR001876">
    <property type="entry name" value="Znf_RanBP2"/>
</dbReference>
<evidence type="ECO:0000256" key="3">
    <source>
        <dbReference type="ARBA" id="ARBA00022833"/>
    </source>
</evidence>
<evidence type="ECO:0000256" key="1">
    <source>
        <dbReference type="ARBA" id="ARBA00022723"/>
    </source>
</evidence>
<evidence type="ECO:0000313" key="6">
    <source>
        <dbReference type="Proteomes" id="UP000014115"/>
    </source>
</evidence>
<dbReference type="Pfam" id="PF09413">
    <property type="entry name" value="DUF2007"/>
    <property type="match status" value="1"/>
</dbReference>
<accession>K2K143</accession>
<protein>
    <recommendedName>
        <fullName evidence="4">RanBP2-type domain-containing protein</fullName>
    </recommendedName>
</protein>
<dbReference type="OrthoDB" id="9814654at2"/>
<keyword evidence="3" id="KW-0862">Zinc</keyword>
<dbReference type="STRING" id="740709.A10D4_10286"/>
<dbReference type="GO" id="GO:0008270">
    <property type="term" value="F:zinc ion binding"/>
    <property type="evidence" value="ECO:0007669"/>
    <property type="project" value="UniProtKB-KW"/>
</dbReference>
<proteinExistence type="predicted"/>
<gene>
    <name evidence="5" type="ORF">A10D4_10286</name>
</gene>
<reference evidence="5 6" key="1">
    <citation type="journal article" date="2012" name="J. Bacteriol.">
        <title>Genome Sequence of Idiomarina xiamenensis Type Strain 10-D-4.</title>
        <authorList>
            <person name="Lai Q."/>
            <person name="Wang L."/>
            <person name="Wang W."/>
            <person name="Shao Z."/>
        </authorList>
    </citation>
    <scope>NUCLEOTIDE SEQUENCE [LARGE SCALE GENOMIC DNA]</scope>
    <source>
        <strain evidence="5 6">10-D-4</strain>
    </source>
</reference>
<dbReference type="InterPro" id="IPR036443">
    <property type="entry name" value="Znf_RanBP2_sf"/>
</dbReference>
<dbReference type="Pfam" id="PF24463">
    <property type="entry name" value="DUF7577"/>
    <property type="match status" value="1"/>
</dbReference>
<dbReference type="SUPFAM" id="SSF90209">
    <property type="entry name" value="Ran binding protein zinc finger-like"/>
    <property type="match status" value="1"/>
</dbReference>
<dbReference type="Gene3D" id="3.30.70.790">
    <property type="entry name" value="UreE, C-terminal domain"/>
    <property type="match status" value="1"/>
</dbReference>
<dbReference type="EMBL" id="AMRG01000013">
    <property type="protein sequence ID" value="EKE81458.1"/>
    <property type="molecule type" value="Genomic_DNA"/>
</dbReference>
<name>K2K143_9GAMM</name>